<dbReference type="Pfam" id="PF13541">
    <property type="entry name" value="ChlI"/>
    <property type="match status" value="1"/>
</dbReference>
<dbReference type="InterPro" id="IPR020568">
    <property type="entry name" value="Ribosomal_Su5_D2-typ_SF"/>
</dbReference>
<dbReference type="InterPro" id="IPR014721">
    <property type="entry name" value="Ribsml_uS5_D2-typ_fold_subgr"/>
</dbReference>
<protein>
    <submittedName>
        <fullName evidence="1">MG(2+) CHELATASE FAMILY PROTEIN / ComM-related protein</fullName>
    </submittedName>
</protein>
<reference evidence="1" key="1">
    <citation type="submission" date="2018-06" db="EMBL/GenBank/DDBJ databases">
        <authorList>
            <person name="Zhirakovskaya E."/>
        </authorList>
    </citation>
    <scope>NUCLEOTIDE SEQUENCE</scope>
</reference>
<gene>
    <name evidence="1" type="ORF">MNBD_DELTA02-707</name>
</gene>
<sequence>MLAKVLSSSVIGVDAFLVDVEVDSARGMPGFSTVGLPDNAVKESKDRVRSAIKNSGYIFPNGRITVNLAPADIKKEGTI</sequence>
<proteinExistence type="predicted"/>
<feature type="non-terminal residue" evidence="1">
    <location>
        <position position="79"/>
    </location>
</feature>
<dbReference type="AlphaFoldDB" id="A0A3B0VAS4"/>
<dbReference type="EMBL" id="UOEZ01000023">
    <property type="protein sequence ID" value="VAW35297.1"/>
    <property type="molecule type" value="Genomic_DNA"/>
</dbReference>
<accession>A0A3B0VAS4</accession>
<dbReference type="Gene3D" id="3.30.230.10">
    <property type="match status" value="1"/>
</dbReference>
<organism evidence="1">
    <name type="scientific">hydrothermal vent metagenome</name>
    <dbReference type="NCBI Taxonomy" id="652676"/>
    <lineage>
        <taxon>unclassified sequences</taxon>
        <taxon>metagenomes</taxon>
        <taxon>ecological metagenomes</taxon>
    </lineage>
</organism>
<evidence type="ECO:0000313" key="1">
    <source>
        <dbReference type="EMBL" id="VAW35297.1"/>
    </source>
</evidence>
<dbReference type="SUPFAM" id="SSF54211">
    <property type="entry name" value="Ribosomal protein S5 domain 2-like"/>
    <property type="match status" value="1"/>
</dbReference>
<name>A0A3B0VAS4_9ZZZZ</name>